<dbReference type="FunFam" id="1.10.220.150:FF:000014">
    <property type="entry name" value="ADP-ribosylation factor GTPase-activating protein"/>
    <property type="match status" value="1"/>
</dbReference>
<name>A0A4Y7KUS9_PAPSO</name>
<dbReference type="SUPFAM" id="SSF57863">
    <property type="entry name" value="ArfGap/RecO-like zinc finger"/>
    <property type="match status" value="1"/>
</dbReference>
<dbReference type="Gramene" id="RZC77094">
    <property type="protein sequence ID" value="RZC77094"/>
    <property type="gene ID" value="C5167_003870"/>
</dbReference>
<dbReference type="GO" id="GO:0008270">
    <property type="term" value="F:zinc ion binding"/>
    <property type="evidence" value="ECO:0007669"/>
    <property type="project" value="UniProtKB-KW"/>
</dbReference>
<keyword evidence="9" id="KW-1185">Reference proteome</keyword>
<dbReference type="PROSITE" id="PS50115">
    <property type="entry name" value="ARFGAP"/>
    <property type="match status" value="1"/>
</dbReference>
<dbReference type="AlphaFoldDB" id="A0A4Y7KUS9"/>
<reference evidence="8 9" key="1">
    <citation type="journal article" date="2018" name="Science">
        <title>The opium poppy genome and morphinan production.</title>
        <authorList>
            <person name="Guo L."/>
            <person name="Winzer T."/>
            <person name="Yang X."/>
            <person name="Li Y."/>
            <person name="Ning Z."/>
            <person name="He Z."/>
            <person name="Teodor R."/>
            <person name="Lu Y."/>
            <person name="Bowser T.A."/>
            <person name="Graham I.A."/>
            <person name="Ye K."/>
        </authorList>
    </citation>
    <scope>NUCLEOTIDE SEQUENCE [LARGE SCALE GENOMIC DNA]</scope>
    <source>
        <strain evidence="9">cv. HN1</strain>
        <tissue evidence="8">Leaves</tissue>
    </source>
</reference>
<dbReference type="Proteomes" id="UP000316621">
    <property type="component" value="Chromosome 9"/>
</dbReference>
<dbReference type="PRINTS" id="PR00405">
    <property type="entry name" value="REVINTRACTNG"/>
</dbReference>
<evidence type="ECO:0000313" key="9">
    <source>
        <dbReference type="Proteomes" id="UP000316621"/>
    </source>
</evidence>
<dbReference type="CDD" id="cd08830">
    <property type="entry name" value="ArfGap_ArfGap1"/>
    <property type="match status" value="1"/>
</dbReference>
<dbReference type="InterPro" id="IPR001164">
    <property type="entry name" value="ArfGAP_dom"/>
</dbReference>
<evidence type="ECO:0000256" key="1">
    <source>
        <dbReference type="ARBA" id="ARBA00022468"/>
    </source>
</evidence>
<evidence type="ECO:0000313" key="8">
    <source>
        <dbReference type="EMBL" id="RZC77094.1"/>
    </source>
</evidence>
<evidence type="ECO:0000256" key="3">
    <source>
        <dbReference type="ARBA" id="ARBA00022771"/>
    </source>
</evidence>
<evidence type="ECO:0000256" key="4">
    <source>
        <dbReference type="ARBA" id="ARBA00022833"/>
    </source>
</evidence>
<dbReference type="EMBL" id="CM010723">
    <property type="protein sequence ID" value="RZC77094.1"/>
    <property type="molecule type" value="Genomic_DNA"/>
</dbReference>
<keyword evidence="4" id="KW-0862">Zinc</keyword>
<dbReference type="PANTHER" id="PTHR47021">
    <property type="entry name" value="ADP-RIBOSYLATION FACTOR GTPASE-ACTIVATING PROTEIN AGD6-RELATED"/>
    <property type="match status" value="1"/>
</dbReference>
<evidence type="ECO:0000256" key="6">
    <source>
        <dbReference type="SAM" id="MobiDB-lite"/>
    </source>
</evidence>
<dbReference type="Pfam" id="PF01412">
    <property type="entry name" value="ArfGap"/>
    <property type="match status" value="1"/>
</dbReference>
<dbReference type="InterPro" id="IPR044519">
    <property type="entry name" value="ARF_GAP_AGD6/7"/>
</dbReference>
<dbReference type="InterPro" id="IPR037278">
    <property type="entry name" value="ARFGAP/RecO"/>
</dbReference>
<dbReference type="Gene3D" id="1.10.220.150">
    <property type="entry name" value="Arf GTPase activating protein"/>
    <property type="match status" value="1"/>
</dbReference>
<feature type="region of interest" description="Disordered" evidence="6">
    <location>
        <begin position="129"/>
        <end position="160"/>
    </location>
</feature>
<sequence>MSSTAANASRRLRFLQTLPENKTCVDCSQKNPQWASITYGVFMCLDCSGKHRGLGVHLSFVRSVTMDSWSEKHLNKMEANHGGNQALNKFLSARGIPKETDISVKYNTRSASLFRDKIEALSDNKAWIEPPISQESISPGSGKPPKHNGNSDQKFGNSDSWGWDGWDDNKNHGNNNSMKRNQTFGDFRGNGPNKSFSCEDLHGKLQESASNKDYYFSRMVSQNEGKPEGIPPSQGGKYVGFGSNNGVAPRMNRTYSHGDIILDTVSAFSEGLGRLSLVASTAVQSAANAVQAGTKEFTSKVLLN</sequence>
<dbReference type="OrthoDB" id="983479at2759"/>
<feature type="domain" description="Arf-GAP" evidence="7">
    <location>
        <begin position="9"/>
        <end position="94"/>
    </location>
</feature>
<keyword evidence="3 5" id="KW-0863">Zinc-finger</keyword>
<dbReference type="GO" id="GO:0016192">
    <property type="term" value="P:vesicle-mediated transport"/>
    <property type="evidence" value="ECO:0007669"/>
    <property type="project" value="InterPro"/>
</dbReference>
<keyword evidence="2" id="KW-0479">Metal-binding</keyword>
<dbReference type="GO" id="GO:0005096">
    <property type="term" value="F:GTPase activator activity"/>
    <property type="evidence" value="ECO:0007669"/>
    <property type="project" value="UniProtKB-KW"/>
</dbReference>
<protein>
    <recommendedName>
        <fullName evidence="7">Arf-GAP domain-containing protein</fullName>
    </recommendedName>
</protein>
<dbReference type="SMART" id="SM00105">
    <property type="entry name" value="ArfGap"/>
    <property type="match status" value="1"/>
</dbReference>
<gene>
    <name evidence="8" type="ORF">C5167_003870</name>
</gene>
<proteinExistence type="predicted"/>
<dbReference type="OMA" id="DGWDDNK"/>
<organism evidence="8 9">
    <name type="scientific">Papaver somniferum</name>
    <name type="common">Opium poppy</name>
    <dbReference type="NCBI Taxonomy" id="3469"/>
    <lineage>
        <taxon>Eukaryota</taxon>
        <taxon>Viridiplantae</taxon>
        <taxon>Streptophyta</taxon>
        <taxon>Embryophyta</taxon>
        <taxon>Tracheophyta</taxon>
        <taxon>Spermatophyta</taxon>
        <taxon>Magnoliopsida</taxon>
        <taxon>Ranunculales</taxon>
        <taxon>Papaveraceae</taxon>
        <taxon>Papaveroideae</taxon>
        <taxon>Papaver</taxon>
    </lineage>
</organism>
<accession>A0A4Y7KUS9</accession>
<dbReference type="PANTHER" id="PTHR47021:SF7">
    <property type="entry name" value="ADP-RIBOSYLATION FACTOR GTPASE-ACTIVATING PROTEIN AGD6-RELATED"/>
    <property type="match status" value="1"/>
</dbReference>
<dbReference type="InterPro" id="IPR038508">
    <property type="entry name" value="ArfGAP_dom_sf"/>
</dbReference>
<keyword evidence="1" id="KW-0343">GTPase activation</keyword>
<evidence type="ECO:0000256" key="5">
    <source>
        <dbReference type="PROSITE-ProRule" id="PRU00288"/>
    </source>
</evidence>
<evidence type="ECO:0000256" key="2">
    <source>
        <dbReference type="ARBA" id="ARBA00022723"/>
    </source>
</evidence>
<dbReference type="STRING" id="3469.A0A4Y7KUS9"/>
<evidence type="ECO:0000259" key="7">
    <source>
        <dbReference type="PROSITE" id="PS50115"/>
    </source>
</evidence>